<dbReference type="Proteomes" id="UP000076738">
    <property type="component" value="Unassembled WGS sequence"/>
</dbReference>
<reference evidence="2 3" key="1">
    <citation type="journal article" date="2016" name="Mol. Biol. Evol.">
        <title>Comparative Genomics of Early-Diverging Mushroom-Forming Fungi Provides Insights into the Origins of Lignocellulose Decay Capabilities.</title>
        <authorList>
            <person name="Nagy L.G."/>
            <person name="Riley R."/>
            <person name="Tritt A."/>
            <person name="Adam C."/>
            <person name="Daum C."/>
            <person name="Floudas D."/>
            <person name="Sun H."/>
            <person name="Yadav J.S."/>
            <person name="Pangilinan J."/>
            <person name="Larsson K.H."/>
            <person name="Matsuura K."/>
            <person name="Barry K."/>
            <person name="Labutti K."/>
            <person name="Kuo R."/>
            <person name="Ohm R.A."/>
            <person name="Bhattacharya S.S."/>
            <person name="Shirouzu T."/>
            <person name="Yoshinaga Y."/>
            <person name="Martin F.M."/>
            <person name="Grigoriev I.V."/>
            <person name="Hibbett D.S."/>
        </authorList>
    </citation>
    <scope>NUCLEOTIDE SEQUENCE [LARGE SCALE GENOMIC DNA]</scope>
    <source>
        <strain evidence="2 3">TUFC12733</strain>
    </source>
</reference>
<protein>
    <recommendedName>
        <fullName evidence="1">HD/PDEase domain-containing protein</fullName>
    </recommendedName>
</protein>
<evidence type="ECO:0000259" key="1">
    <source>
        <dbReference type="SMART" id="SM00471"/>
    </source>
</evidence>
<dbReference type="SMART" id="SM00471">
    <property type="entry name" value="HDc"/>
    <property type="match status" value="1"/>
</dbReference>
<dbReference type="SUPFAM" id="SSF109604">
    <property type="entry name" value="HD-domain/PDEase-like"/>
    <property type="match status" value="1"/>
</dbReference>
<sequence length="197" mass="21899">MANNDPSHDVHHVLRVRNTALRLARSMPASMTVNIWMVDMAALLHDINDHKYATSASGTTGLADIYDKMNTARAATLKRIIDNVSWSKEKRKRADGTWSEWEEGCVELRCVQDADRLDAIGAFGIMRCAAFSAITNRPLYVAGNEDTAIAHFHDKLLKIAGSLKTEMGKQLGVKRHQAMLDFLAAVDDETRETSSLE</sequence>
<dbReference type="OrthoDB" id="16547at2759"/>
<dbReference type="STRING" id="1330018.A0A167R2Q4"/>
<dbReference type="PANTHER" id="PTHR33594">
    <property type="entry name" value="SUPERFAMILY HYDROLASE, PUTATIVE (AFU_ORTHOLOGUE AFUA_1G03035)-RELATED"/>
    <property type="match status" value="1"/>
</dbReference>
<gene>
    <name evidence="2" type="ORF">CALVIDRAFT_533502</name>
</gene>
<proteinExistence type="predicted"/>
<dbReference type="InterPro" id="IPR003607">
    <property type="entry name" value="HD/PDEase_dom"/>
</dbReference>
<name>A0A167R2Q4_CALVF</name>
<dbReference type="CDD" id="cd00077">
    <property type="entry name" value="HDc"/>
    <property type="match status" value="1"/>
</dbReference>
<keyword evidence="3" id="KW-1185">Reference proteome</keyword>
<evidence type="ECO:0000313" key="2">
    <source>
        <dbReference type="EMBL" id="KZP00492.1"/>
    </source>
</evidence>
<organism evidence="2 3">
    <name type="scientific">Calocera viscosa (strain TUFC12733)</name>
    <dbReference type="NCBI Taxonomy" id="1330018"/>
    <lineage>
        <taxon>Eukaryota</taxon>
        <taxon>Fungi</taxon>
        <taxon>Dikarya</taxon>
        <taxon>Basidiomycota</taxon>
        <taxon>Agaricomycotina</taxon>
        <taxon>Dacrymycetes</taxon>
        <taxon>Dacrymycetales</taxon>
        <taxon>Dacrymycetaceae</taxon>
        <taxon>Calocera</taxon>
    </lineage>
</organism>
<evidence type="ECO:0000313" key="3">
    <source>
        <dbReference type="Proteomes" id="UP000076738"/>
    </source>
</evidence>
<dbReference type="PANTHER" id="PTHR33594:SF1">
    <property type="entry name" value="HD_PDEASE DOMAIN-CONTAINING PROTEIN"/>
    <property type="match status" value="1"/>
</dbReference>
<dbReference type="Gene3D" id="1.10.3210.50">
    <property type="match status" value="1"/>
</dbReference>
<feature type="domain" description="HD/PDEase" evidence="1">
    <location>
        <begin position="5"/>
        <end position="129"/>
    </location>
</feature>
<dbReference type="EMBL" id="KV417269">
    <property type="protein sequence ID" value="KZP00492.1"/>
    <property type="molecule type" value="Genomic_DNA"/>
</dbReference>
<dbReference type="AlphaFoldDB" id="A0A167R2Q4"/>
<accession>A0A167R2Q4</accession>